<name>A0ABR0S8M1_9HYPO</name>
<protein>
    <submittedName>
        <fullName evidence="1">Uncharacterized protein</fullName>
    </submittedName>
</protein>
<organism evidence="1 2">
    <name type="scientific">Cladobotryum mycophilum</name>
    <dbReference type="NCBI Taxonomy" id="491253"/>
    <lineage>
        <taxon>Eukaryota</taxon>
        <taxon>Fungi</taxon>
        <taxon>Dikarya</taxon>
        <taxon>Ascomycota</taxon>
        <taxon>Pezizomycotina</taxon>
        <taxon>Sordariomycetes</taxon>
        <taxon>Hypocreomycetidae</taxon>
        <taxon>Hypocreales</taxon>
        <taxon>Hypocreaceae</taxon>
        <taxon>Cladobotryum</taxon>
    </lineage>
</organism>
<reference evidence="1 2" key="1">
    <citation type="submission" date="2024-01" db="EMBL/GenBank/DDBJ databases">
        <title>Complete genome of Cladobotryum mycophilum ATHUM6906.</title>
        <authorList>
            <person name="Christinaki A.C."/>
            <person name="Myridakis A.I."/>
            <person name="Kouvelis V.N."/>
        </authorList>
    </citation>
    <scope>NUCLEOTIDE SEQUENCE [LARGE SCALE GENOMIC DNA]</scope>
    <source>
        <strain evidence="1 2">ATHUM6906</strain>
    </source>
</reference>
<evidence type="ECO:0000313" key="1">
    <source>
        <dbReference type="EMBL" id="KAK5988523.1"/>
    </source>
</evidence>
<evidence type="ECO:0000313" key="2">
    <source>
        <dbReference type="Proteomes" id="UP001338125"/>
    </source>
</evidence>
<comment type="caution">
    <text evidence="1">The sequence shown here is derived from an EMBL/GenBank/DDBJ whole genome shotgun (WGS) entry which is preliminary data.</text>
</comment>
<proteinExistence type="predicted"/>
<keyword evidence="2" id="KW-1185">Reference proteome</keyword>
<gene>
    <name evidence="1" type="ORF">PT974_10006</name>
</gene>
<dbReference type="Proteomes" id="UP001338125">
    <property type="component" value="Unassembled WGS sequence"/>
</dbReference>
<dbReference type="EMBL" id="JAVFKD010000015">
    <property type="protein sequence ID" value="KAK5988523.1"/>
    <property type="molecule type" value="Genomic_DNA"/>
</dbReference>
<accession>A0ABR0S8M1</accession>
<sequence length="101" mass="11208">MVKANLSPERAELALRLQHQPLQLQSNTSAREFQGIMFSTGEQCMAFDSSGTRVVNTGTDFIAATPCSLNADPTLQSCAFNHQEFGTLFYRSQFDSEIIEL</sequence>